<dbReference type="Proteomes" id="UP000422569">
    <property type="component" value="Chromosome"/>
</dbReference>
<gene>
    <name evidence="1" type="ORF">F7D14_18740</name>
</gene>
<dbReference type="PANTHER" id="PTHR39673:SF5">
    <property type="entry name" value="TUNGSTEN-CONTAINING FORMYLMETHANOFURAN DEHYDROGENASE 2 SUBUNIT C"/>
    <property type="match status" value="1"/>
</dbReference>
<name>A0A6B8M9N3_9HYPH</name>
<dbReference type="GO" id="GO:0015948">
    <property type="term" value="P:methanogenesis"/>
    <property type="evidence" value="ECO:0007669"/>
    <property type="project" value="InterPro"/>
</dbReference>
<sequence length="269" mass="27736">MSSFTLTLRQEPPQRVDLSALTPDRLAGKSVADIEKIEIGATRASTRVGDVFKVAAGDLKTLRYEGGSSRFDLVGAKLLPEFSIHVEGDVGLQVGRLAKGGRITVSGSAGAYAASGNEGAHIEIKGDVGEMLAAPLAGELGGMSGGRVVVRGKAGARAGDRLRRGILIIEGDAGEDLGSRIIAGTVIVLGETAGRVGYLNRRGSLVLAKRKDFGPTYMDCGPHILAFAGFFARGLKADSAAASALLTGKLQRFGGDTAVYGKGEILTPA</sequence>
<dbReference type="Gene3D" id="2.160.20.60">
    <property type="entry name" value="Glutamate synthase, alpha subunit, C-terminal domain"/>
    <property type="match status" value="1"/>
</dbReference>
<proteinExistence type="predicted"/>
<dbReference type="SUPFAM" id="SSF69336">
    <property type="entry name" value="Alpha subunit of glutamate synthase, C-terminal domain"/>
    <property type="match status" value="1"/>
</dbReference>
<dbReference type="NCBIfam" id="TIGR03122">
    <property type="entry name" value="one_C_dehyd_C"/>
    <property type="match status" value="1"/>
</dbReference>
<dbReference type="InterPro" id="IPR017550">
    <property type="entry name" value="Formylmethanofuran_DH_suC"/>
</dbReference>
<accession>A0A6B8M9N3</accession>
<dbReference type="PANTHER" id="PTHR39673">
    <property type="entry name" value="TUNGSTEN FORMYLMETHANOFURAN DEHYDROGENASE, SUBUNIT C (FWDC)"/>
    <property type="match status" value="1"/>
</dbReference>
<dbReference type="KEGG" id="mpar:F7D14_18740"/>
<keyword evidence="2" id="KW-1185">Reference proteome</keyword>
<evidence type="ECO:0000313" key="2">
    <source>
        <dbReference type="Proteomes" id="UP000422569"/>
    </source>
</evidence>
<dbReference type="RefSeq" id="WP_016919507.1">
    <property type="nucleotide sequence ID" value="NZ_CP044331.1"/>
</dbReference>
<reference evidence="1 2" key="1">
    <citation type="submission" date="2019-09" db="EMBL/GenBank/DDBJ databases">
        <title>Isolation and complete genome sequencing of Methylocystis species.</title>
        <authorList>
            <person name="Rumah B.L."/>
            <person name="Stead C.E."/>
            <person name="Stevens B.C."/>
            <person name="Minton N.P."/>
            <person name="Grosse-Honebrink A."/>
            <person name="Zhang Y."/>
        </authorList>
    </citation>
    <scope>NUCLEOTIDE SEQUENCE [LARGE SCALE GENOMIC DNA]</scope>
    <source>
        <strain evidence="1 2">BRCS2</strain>
    </source>
</reference>
<organism evidence="1 2">
    <name type="scientific">Methylocystis parvus</name>
    <dbReference type="NCBI Taxonomy" id="134"/>
    <lineage>
        <taxon>Bacteria</taxon>
        <taxon>Pseudomonadati</taxon>
        <taxon>Pseudomonadota</taxon>
        <taxon>Alphaproteobacteria</taxon>
        <taxon>Hyphomicrobiales</taxon>
        <taxon>Methylocystaceae</taxon>
        <taxon>Methylocystis</taxon>
    </lineage>
</organism>
<dbReference type="InterPro" id="IPR036485">
    <property type="entry name" value="Glu_synth_asu_C_sf"/>
</dbReference>
<dbReference type="AlphaFoldDB" id="A0A6B8M9N3"/>
<dbReference type="GO" id="GO:0046914">
    <property type="term" value="F:transition metal ion binding"/>
    <property type="evidence" value="ECO:0007669"/>
    <property type="project" value="InterPro"/>
</dbReference>
<dbReference type="EMBL" id="CP044331">
    <property type="protein sequence ID" value="QGM99318.1"/>
    <property type="molecule type" value="Genomic_DNA"/>
</dbReference>
<evidence type="ECO:0000313" key="1">
    <source>
        <dbReference type="EMBL" id="QGM99318.1"/>
    </source>
</evidence>
<protein>
    <submittedName>
        <fullName evidence="1">Formylmethanofuran dehydrogenase subunit C</fullName>
    </submittedName>
</protein>
<dbReference type="GO" id="GO:0018493">
    <property type="term" value="F:formylmethanofuran dehydrogenase activity"/>
    <property type="evidence" value="ECO:0007669"/>
    <property type="project" value="InterPro"/>
</dbReference>